<evidence type="ECO:0000313" key="1">
    <source>
        <dbReference type="EMBL" id="KKN08990.1"/>
    </source>
</evidence>
<accession>A0A0F9MNS5</accession>
<comment type="caution">
    <text evidence="1">The sequence shown here is derived from an EMBL/GenBank/DDBJ whole genome shotgun (WGS) entry which is preliminary data.</text>
</comment>
<dbReference type="EMBL" id="LAZR01004395">
    <property type="protein sequence ID" value="KKN08990.1"/>
    <property type="molecule type" value="Genomic_DNA"/>
</dbReference>
<organism evidence="1">
    <name type="scientific">marine sediment metagenome</name>
    <dbReference type="NCBI Taxonomy" id="412755"/>
    <lineage>
        <taxon>unclassified sequences</taxon>
        <taxon>metagenomes</taxon>
        <taxon>ecological metagenomes</taxon>
    </lineage>
</organism>
<gene>
    <name evidence="1" type="ORF">LCGC14_1051110</name>
</gene>
<proteinExistence type="predicted"/>
<sequence length="45" mass="5494">MDFSREIEENEGGPVEEFIIYMLIQQINEHEKEIEIRDFFMEISD</sequence>
<name>A0A0F9MNS5_9ZZZZ</name>
<dbReference type="AlphaFoldDB" id="A0A0F9MNS5"/>
<protein>
    <submittedName>
        <fullName evidence="1">Uncharacterized protein</fullName>
    </submittedName>
</protein>
<reference evidence="1" key="1">
    <citation type="journal article" date="2015" name="Nature">
        <title>Complex archaea that bridge the gap between prokaryotes and eukaryotes.</title>
        <authorList>
            <person name="Spang A."/>
            <person name="Saw J.H."/>
            <person name="Jorgensen S.L."/>
            <person name="Zaremba-Niedzwiedzka K."/>
            <person name="Martijn J."/>
            <person name="Lind A.E."/>
            <person name="van Eijk R."/>
            <person name="Schleper C."/>
            <person name="Guy L."/>
            <person name="Ettema T.J."/>
        </authorList>
    </citation>
    <scope>NUCLEOTIDE SEQUENCE</scope>
</reference>